<reference evidence="1 2" key="1">
    <citation type="journal article" date="2020" name="Nature">
        <title>Isolation of an archaeon at the prokaryote-eukaryote interface.</title>
        <authorList>
            <person name="Imachi H."/>
            <person name="Nobu M.K."/>
            <person name="Nakahara N."/>
            <person name="Morono Y."/>
            <person name="Ogawara M."/>
            <person name="Takaki Y."/>
            <person name="Takano Y."/>
            <person name="Uematsu K."/>
            <person name="Ikuta T."/>
            <person name="Ito M."/>
            <person name="Matsui Y."/>
            <person name="Miyazaki M."/>
            <person name="Murata K."/>
            <person name="Saito Y."/>
            <person name="Sakai S."/>
            <person name="Song C."/>
            <person name="Tasumi E."/>
            <person name="Yamanaka Y."/>
            <person name="Yamaguchi T."/>
            <person name="Kamagata Y."/>
            <person name="Tamaki H."/>
            <person name="Takai K."/>
        </authorList>
    </citation>
    <scope>NUCLEOTIDE SEQUENCE [LARGE SCALE GENOMIC DNA]</scope>
    <source>
        <strain evidence="1 2">MK-D1</strain>
    </source>
</reference>
<dbReference type="EMBL" id="CP042905">
    <property type="protein sequence ID" value="QEE17004.1"/>
    <property type="molecule type" value="Genomic_DNA"/>
</dbReference>
<dbReference type="GeneID" id="41330815"/>
<dbReference type="Pfam" id="PF02566">
    <property type="entry name" value="OsmC"/>
    <property type="match status" value="1"/>
</dbReference>
<keyword evidence="2" id="KW-1185">Reference proteome</keyword>
<dbReference type="InterPro" id="IPR052707">
    <property type="entry name" value="OsmC_Ohr_Peroxiredoxin"/>
</dbReference>
<dbReference type="Gene3D" id="3.30.300.20">
    <property type="match status" value="1"/>
</dbReference>
<proteinExistence type="predicted"/>
<dbReference type="PANTHER" id="PTHR42830">
    <property type="entry name" value="OSMOTICALLY INDUCIBLE FAMILY PROTEIN"/>
    <property type="match status" value="1"/>
</dbReference>
<evidence type="ECO:0000313" key="1">
    <source>
        <dbReference type="EMBL" id="QEE17004.1"/>
    </source>
</evidence>
<dbReference type="InterPro" id="IPR036102">
    <property type="entry name" value="OsmC/Ohrsf"/>
</dbReference>
<protein>
    <submittedName>
        <fullName evidence="1">OsmC family protein</fullName>
    </submittedName>
</protein>
<dbReference type="RefSeq" id="WP_147663925.1">
    <property type="nucleotide sequence ID" value="NZ_CP042905.2"/>
</dbReference>
<dbReference type="SUPFAM" id="SSF82784">
    <property type="entry name" value="OsmC-like"/>
    <property type="match status" value="1"/>
</dbReference>
<dbReference type="PANTHER" id="PTHR42830:SF2">
    <property type="entry name" value="OSMC_OHR FAMILY PROTEIN"/>
    <property type="match status" value="1"/>
</dbReference>
<reference evidence="1 2" key="2">
    <citation type="journal article" date="2024" name="Int. J. Syst. Evol. Microbiol.">
        <title>Promethearchaeum syntrophicum gen. nov., sp. nov., an anaerobic, obligately syntrophic archaeon, the first isolate of the lineage 'Asgard' archaea, and proposal of the new archaeal phylum Promethearchaeota phyl. nov. and kingdom Promethearchaeati regn. nov.</title>
        <authorList>
            <person name="Imachi H."/>
            <person name="Nobu M.K."/>
            <person name="Kato S."/>
            <person name="Takaki Y."/>
            <person name="Miyazaki M."/>
            <person name="Miyata M."/>
            <person name="Ogawara M."/>
            <person name="Saito Y."/>
            <person name="Sakai S."/>
            <person name="Tahara Y.O."/>
            <person name="Takano Y."/>
            <person name="Tasumi E."/>
            <person name="Uematsu K."/>
            <person name="Yoshimura T."/>
            <person name="Itoh T."/>
            <person name="Ohkuma M."/>
            <person name="Takai K."/>
        </authorList>
    </citation>
    <scope>NUCLEOTIDE SEQUENCE [LARGE SCALE GENOMIC DNA]</scope>
    <source>
        <strain evidence="1 2">MK-D1</strain>
    </source>
</reference>
<organism evidence="1 2">
    <name type="scientific">Promethearchaeum syntrophicum</name>
    <dbReference type="NCBI Taxonomy" id="2594042"/>
    <lineage>
        <taxon>Archaea</taxon>
        <taxon>Promethearchaeati</taxon>
        <taxon>Promethearchaeota</taxon>
        <taxon>Promethearchaeia</taxon>
        <taxon>Promethearchaeales</taxon>
        <taxon>Promethearchaeaceae</taxon>
        <taxon>Promethearchaeum</taxon>
    </lineage>
</organism>
<gene>
    <name evidence="1" type="ORF">DSAG12_02836</name>
</gene>
<dbReference type="InterPro" id="IPR015946">
    <property type="entry name" value="KH_dom-like_a/b"/>
</dbReference>
<dbReference type="KEGG" id="psyt:DSAG12_02836"/>
<dbReference type="AlphaFoldDB" id="A0A5B9DD01"/>
<evidence type="ECO:0000313" key="2">
    <source>
        <dbReference type="Proteomes" id="UP000321408"/>
    </source>
</evidence>
<sequence>MEFKLDLFQTDKDLEKENNFEKTCKISVSKMLPRITLQLPPEYGGLYDENKNTLTYTPEDMYMAAITGCFFTTFSVVSQNSNLQYENIDISASGLMDVLDDVKMMTEISLNITLTLPKGMEKNERKAMKVLEIAEKRCPIANSVKTKIKNTYRINFSNR</sequence>
<name>A0A5B9DD01_9ARCH</name>
<dbReference type="Proteomes" id="UP000321408">
    <property type="component" value="Chromosome"/>
</dbReference>
<accession>A0A5B9DD01</accession>
<dbReference type="InterPro" id="IPR003718">
    <property type="entry name" value="OsmC/Ohr_fam"/>
</dbReference>